<dbReference type="EMBL" id="JAPFFF010000027">
    <property type="protein sequence ID" value="KAK8847838.1"/>
    <property type="molecule type" value="Genomic_DNA"/>
</dbReference>
<feature type="domain" description="DUF3447" evidence="1">
    <location>
        <begin position="277"/>
        <end position="344"/>
    </location>
</feature>
<organism evidence="2 3">
    <name type="scientific">Tritrichomonas musculus</name>
    <dbReference type="NCBI Taxonomy" id="1915356"/>
    <lineage>
        <taxon>Eukaryota</taxon>
        <taxon>Metamonada</taxon>
        <taxon>Parabasalia</taxon>
        <taxon>Tritrichomonadida</taxon>
        <taxon>Tritrichomonadidae</taxon>
        <taxon>Tritrichomonas</taxon>
    </lineage>
</organism>
<comment type="caution">
    <text evidence="2">The sequence shown here is derived from an EMBL/GenBank/DDBJ whole genome shotgun (WGS) entry which is preliminary data.</text>
</comment>
<keyword evidence="3" id="KW-1185">Reference proteome</keyword>
<reference evidence="2 3" key="1">
    <citation type="submission" date="2024-04" db="EMBL/GenBank/DDBJ databases">
        <title>Tritrichomonas musculus Genome.</title>
        <authorList>
            <person name="Alves-Ferreira E."/>
            <person name="Grigg M."/>
            <person name="Lorenzi H."/>
            <person name="Galac M."/>
        </authorList>
    </citation>
    <scope>NUCLEOTIDE SEQUENCE [LARGE SCALE GENOMIC DNA]</scope>
    <source>
        <strain evidence="2 3">EAF2021</strain>
    </source>
</reference>
<dbReference type="Pfam" id="PF11929">
    <property type="entry name" value="DUF3447"/>
    <property type="match status" value="1"/>
</dbReference>
<protein>
    <recommendedName>
        <fullName evidence="1">DUF3447 domain-containing protein</fullName>
    </recommendedName>
</protein>
<accession>A0ABR2HI31</accession>
<dbReference type="Proteomes" id="UP001470230">
    <property type="component" value="Unassembled WGS sequence"/>
</dbReference>
<dbReference type="SUPFAM" id="SSF48403">
    <property type="entry name" value="Ankyrin repeat"/>
    <property type="match status" value="1"/>
</dbReference>
<evidence type="ECO:0000259" key="1">
    <source>
        <dbReference type="Pfam" id="PF11929"/>
    </source>
</evidence>
<dbReference type="PANTHER" id="PTHR24159">
    <property type="match status" value="1"/>
</dbReference>
<gene>
    <name evidence="2" type="ORF">M9Y10_018870</name>
</gene>
<dbReference type="InterPro" id="IPR036770">
    <property type="entry name" value="Ankyrin_rpt-contain_sf"/>
</dbReference>
<evidence type="ECO:0000313" key="2">
    <source>
        <dbReference type="EMBL" id="KAK8847838.1"/>
    </source>
</evidence>
<proteinExistence type="predicted"/>
<sequence>MEYQEYQQYLGLKNEMYEHFMHFIDDEENIDTNFDELNANLKKSNYLESPDEFKTILYLISGINKNHHRSSTHFEKIKRFFSNYEEYIKQNFTQKDLIQIFQKNMQILHFFINEKYISHFGKLMNKKPLDEFIYRQYDEEKDIDMHKMEMQKGKHFNSTKIFENYIYYFYMDTKSDFHSGFESAIESKLLKMDENILQDFEQKCQIGENDSIVAKLIREDNIVDFIKYSNQVNLPSEIPPSIFETNPLLISRPASLIEYAAFHGSNQIFNHLRFKHFELTPSLWIYAIHGRNPEIIHTLERDKIEPEDKTFMECLKESIKCHHNELVNYFLNNQMINQTIEINETNFNTNPVCYGFHYYNFEILNDYAKDSPNLQLSLFYACLYDNLPIVKLLVNSKRIDLNKCIIQTKYFFYEVKIKIFKQKYFEYNFKN</sequence>
<dbReference type="PANTHER" id="PTHR24159:SF5">
    <property type="entry name" value="ANK_REP_REGION DOMAIN-CONTAINING PROTEIN"/>
    <property type="match status" value="1"/>
</dbReference>
<dbReference type="InterPro" id="IPR020683">
    <property type="entry name" value="DUF3447"/>
</dbReference>
<evidence type="ECO:0000313" key="3">
    <source>
        <dbReference type="Proteomes" id="UP001470230"/>
    </source>
</evidence>
<name>A0ABR2HI31_9EUKA</name>